<comment type="caution">
    <text evidence="6">The sequence shown here is derived from an EMBL/GenBank/DDBJ whole genome shotgun (WGS) entry which is preliminary data.</text>
</comment>
<dbReference type="Pfam" id="PF22956">
    <property type="entry name" value="VPS15-like_hel"/>
    <property type="match status" value="1"/>
</dbReference>
<accession>A0ABD3IRN7</accession>
<keyword evidence="3" id="KW-0539">Nucleus</keyword>
<sequence>MEPPSASSGERSLDPLTSFTSIPLARHNLASLRSLVINPSTPISLVTSIFEALSRHLEHGPDSLLLLPALNLLSELASRRPGLSHVVFDRVRSRLLSSESARVAAESLDAIALVAERDETLSSSLDGQFDSFFVSLCFDRSVSVRRWLLRNAERFGVRPHVLVTVFLGFTKDPYPCVREAALDGLVNLSKSSAFEDRGLVEGCYYRALELLGDVEACVRCAAIRTVCDWGHILVAFMQGTEKKEQSDAIFIQLCSMVRDMSMEVRVEAFDALGKTQTVSLKNLLQSLSKKVLGSMKENRSVCQSTGPVALSASSVAGALVHGFEDEYYEVRRSVCHSMRRLCMISSEFSIGAISLLMDMLNDDSVIVRLEALETMHHMATCDHLNLEVMHMHMFLGALVDKNELVRAAIRKILKFVKLRDRELLKLSVNGLIKNLETYPQDEVDIFSVLFHVGQRHGNFVACFINEVFHEIEPSPDGKLSFDCARVAALLVLSISAPTFAEKNVGEIPQRVFSYAVTLLGRISHAVGDITSQNALFAYLSQGSSCMEDNISEFGQQILANMGKDGAASLASNQNDLDQFPLGEASSEHKKMYARKFWQPNEESELTAKQLQIHDDITESLNGIFTKVKAVWPLVKAGFTNEVLKILRIYEEELKTLETKCTDSPALAFTLQYMRTLKFLASVWSYFHSTIGQCCRVVSQLDILLVKLERTLRDMKCRFTGLSKEDELYLLELTSVSLTLNLSKLMTGRGYVVNLKRLAAVLLQVECLQQEHGVEPSSFICELKKSMPDIHSAAGVMFSLPHFLRKMLDAFSLKQFELSRTLQNLSAEITVPDNDSENPIHFIHGLPVGIQLEITLCNISRENRLWLEMTMGKESKQFIFLDLKLFGGSNDLKKGTYFATYYKTPKAVSFTLKVCIGVECFPEEIYAGMPSGGPKRELTYLSPEREVYFSAKSQKLT</sequence>
<gene>
    <name evidence="6" type="ORF">ACJRO7_008549</name>
</gene>
<dbReference type="AlphaFoldDB" id="A0ABD3IRN7"/>
<dbReference type="GO" id="GO:0005634">
    <property type="term" value="C:nucleus"/>
    <property type="evidence" value="ECO:0007669"/>
    <property type="project" value="UniProtKB-SubCell"/>
</dbReference>
<evidence type="ECO:0008006" key="8">
    <source>
        <dbReference type="Google" id="ProtNLM"/>
    </source>
</evidence>
<keyword evidence="7" id="KW-1185">Reference proteome</keyword>
<evidence type="ECO:0000256" key="3">
    <source>
        <dbReference type="ARBA" id="ARBA00023242"/>
    </source>
</evidence>
<comment type="subcellular location">
    <subcellularLocation>
        <location evidence="1">Nucleus</location>
    </subcellularLocation>
</comment>
<dbReference type="PANTHER" id="PTHR20938:SF0">
    <property type="entry name" value="INTEGRATOR COMPLEX SUBUNIT 4"/>
    <property type="match status" value="1"/>
</dbReference>
<proteinExistence type="predicted"/>
<evidence type="ECO:0000313" key="7">
    <source>
        <dbReference type="Proteomes" id="UP001634007"/>
    </source>
</evidence>
<dbReference type="InterPro" id="IPR011989">
    <property type="entry name" value="ARM-like"/>
</dbReference>
<protein>
    <recommendedName>
        <fullName evidence="8">Protein SIEL</fullName>
    </recommendedName>
</protein>
<keyword evidence="2" id="KW-0677">Repeat</keyword>
<dbReference type="SUPFAM" id="SSF48371">
    <property type="entry name" value="ARM repeat"/>
    <property type="match status" value="1"/>
</dbReference>
<evidence type="ECO:0000259" key="4">
    <source>
        <dbReference type="Pfam" id="PF22956"/>
    </source>
</evidence>
<reference evidence="6 7" key="1">
    <citation type="submission" date="2024-11" db="EMBL/GenBank/DDBJ databases">
        <title>Chromosome-level genome assembly of Eucalyptus globulus Labill. provides insights into its genome evolution.</title>
        <authorList>
            <person name="Li X."/>
        </authorList>
    </citation>
    <scope>NUCLEOTIDE SEQUENCE [LARGE SCALE GENOMIC DNA]</scope>
    <source>
        <strain evidence="6">CL2024</strain>
        <tissue evidence="6">Fresh tender leaves</tissue>
    </source>
</reference>
<evidence type="ECO:0000256" key="1">
    <source>
        <dbReference type="ARBA" id="ARBA00004123"/>
    </source>
</evidence>
<evidence type="ECO:0000256" key="2">
    <source>
        <dbReference type="ARBA" id="ARBA00022737"/>
    </source>
</evidence>
<name>A0ABD3IRN7_EUCGL</name>
<dbReference type="PANTHER" id="PTHR20938">
    <property type="entry name" value="INTEGRATOR COMPLEX SUBUNIT 4"/>
    <property type="match status" value="1"/>
</dbReference>
<dbReference type="InterPro" id="IPR057412">
    <property type="entry name" value="INTS4_C"/>
</dbReference>
<dbReference type="EMBL" id="JBJKBG010000011">
    <property type="protein sequence ID" value="KAL3716986.1"/>
    <property type="molecule type" value="Genomic_DNA"/>
</dbReference>
<dbReference type="Pfam" id="PF25458">
    <property type="entry name" value="INTS4_C"/>
    <property type="match status" value="1"/>
</dbReference>
<organism evidence="6 7">
    <name type="scientific">Eucalyptus globulus</name>
    <name type="common">Tasmanian blue gum</name>
    <dbReference type="NCBI Taxonomy" id="34317"/>
    <lineage>
        <taxon>Eukaryota</taxon>
        <taxon>Viridiplantae</taxon>
        <taxon>Streptophyta</taxon>
        <taxon>Embryophyta</taxon>
        <taxon>Tracheophyta</taxon>
        <taxon>Spermatophyta</taxon>
        <taxon>Magnoliopsida</taxon>
        <taxon>eudicotyledons</taxon>
        <taxon>Gunneridae</taxon>
        <taxon>Pentapetalae</taxon>
        <taxon>rosids</taxon>
        <taxon>malvids</taxon>
        <taxon>Myrtales</taxon>
        <taxon>Myrtaceae</taxon>
        <taxon>Myrtoideae</taxon>
        <taxon>Eucalypteae</taxon>
        <taxon>Eucalyptus</taxon>
    </lineage>
</organism>
<dbReference type="InterPro" id="IPR016024">
    <property type="entry name" value="ARM-type_fold"/>
</dbReference>
<feature type="domain" description="Integrator complex subunit 4/Protein SIEL C-terminal Ig-like" evidence="5">
    <location>
        <begin position="827"/>
        <end position="952"/>
    </location>
</feature>
<feature type="domain" description="Phosphatase 2A Regulatory Subunit A helical" evidence="4">
    <location>
        <begin position="208"/>
        <end position="417"/>
    </location>
</feature>
<evidence type="ECO:0000259" key="5">
    <source>
        <dbReference type="Pfam" id="PF25458"/>
    </source>
</evidence>
<evidence type="ECO:0000313" key="6">
    <source>
        <dbReference type="EMBL" id="KAL3716986.1"/>
    </source>
</evidence>
<dbReference type="InterPro" id="IPR055231">
    <property type="entry name" value="2AA_helical"/>
</dbReference>
<dbReference type="Proteomes" id="UP001634007">
    <property type="component" value="Unassembled WGS sequence"/>
</dbReference>
<dbReference type="Gene3D" id="1.25.10.10">
    <property type="entry name" value="Leucine-rich Repeat Variant"/>
    <property type="match status" value="1"/>
</dbReference>